<keyword evidence="7" id="KW-1185">Reference proteome</keyword>
<evidence type="ECO:0000313" key="6">
    <source>
        <dbReference type="EMBL" id="RAP72707.1"/>
    </source>
</evidence>
<keyword evidence="4" id="KW-0238">DNA-binding</keyword>
<comment type="function">
    <text evidence="1">Required for the transposition of the insertion element.</text>
</comment>
<proteinExistence type="inferred from homology"/>
<dbReference type="Proteomes" id="UP000244334">
    <property type="component" value="Unassembled WGS sequence"/>
</dbReference>
<evidence type="ECO:0000256" key="5">
    <source>
        <dbReference type="ARBA" id="ARBA00023172"/>
    </source>
</evidence>
<dbReference type="GO" id="GO:0003677">
    <property type="term" value="F:DNA binding"/>
    <property type="evidence" value="ECO:0007669"/>
    <property type="project" value="UniProtKB-KW"/>
</dbReference>
<dbReference type="AlphaFoldDB" id="A0A328TQ05"/>
<evidence type="ECO:0000256" key="4">
    <source>
        <dbReference type="ARBA" id="ARBA00023125"/>
    </source>
</evidence>
<comment type="similarity">
    <text evidence="2">Belongs to the transposase mutator family.</text>
</comment>
<accession>A0A328TQ05</accession>
<comment type="caution">
    <text evidence="6">The sequence shown here is derived from an EMBL/GenBank/DDBJ whole genome shotgun (WGS) entry which is preliminary data.</text>
</comment>
<evidence type="ECO:0000256" key="3">
    <source>
        <dbReference type="ARBA" id="ARBA00022578"/>
    </source>
</evidence>
<keyword evidence="5" id="KW-0233">DNA recombination</keyword>
<sequence>DIRKMMYTTNAIESLNSVIRHAIKKHKVFPTVYIESCTGSALSELSGCPRGQPMGISFYWCLK</sequence>
<evidence type="ECO:0000313" key="7">
    <source>
        <dbReference type="Proteomes" id="UP000244334"/>
    </source>
</evidence>
<gene>
    <name evidence="6" type="ORF">ACZ87_00469</name>
</gene>
<dbReference type="EMBL" id="LJAM02000017">
    <property type="protein sequence ID" value="RAP72707.1"/>
    <property type="molecule type" value="Genomic_DNA"/>
</dbReference>
<dbReference type="GO" id="GO:0006313">
    <property type="term" value="P:DNA transposition"/>
    <property type="evidence" value="ECO:0007669"/>
    <property type="project" value="InterPro"/>
</dbReference>
<evidence type="ECO:0000256" key="1">
    <source>
        <dbReference type="ARBA" id="ARBA00002190"/>
    </source>
</evidence>
<protein>
    <submittedName>
        <fullName evidence="6">Transposase, Mutator family protein</fullName>
    </submittedName>
</protein>
<dbReference type="GO" id="GO:0004803">
    <property type="term" value="F:transposase activity"/>
    <property type="evidence" value="ECO:0007669"/>
    <property type="project" value="InterPro"/>
</dbReference>
<evidence type="ECO:0000256" key="2">
    <source>
        <dbReference type="ARBA" id="ARBA00010961"/>
    </source>
</evidence>
<feature type="non-terminal residue" evidence="6">
    <location>
        <position position="1"/>
    </location>
</feature>
<reference evidence="6" key="1">
    <citation type="submission" date="2018-04" db="EMBL/GenBank/DDBJ databases">
        <title>Genomes of the Obligate Erwinia dacicola and Facultative Enterobacter sp. OLF Endosymbionts of the Olive Fruit fly, Bactrocera oleae.</title>
        <authorList>
            <person name="Estes A.M."/>
            <person name="Hearn D.J."/>
            <person name="Agarwal S."/>
            <person name="Pierson E.A."/>
            <person name="Dunning-Hotopp J.C."/>
        </authorList>
    </citation>
    <scope>NUCLEOTIDE SEQUENCE [LARGE SCALE GENOMIC DNA]</scope>
    <source>
        <strain evidence="6">Oroville</strain>
    </source>
</reference>
<organism evidence="6 7">
    <name type="scientific">Candidatus Erwinia dacicola</name>
    <dbReference type="NCBI Taxonomy" id="252393"/>
    <lineage>
        <taxon>Bacteria</taxon>
        <taxon>Pseudomonadati</taxon>
        <taxon>Pseudomonadota</taxon>
        <taxon>Gammaproteobacteria</taxon>
        <taxon>Enterobacterales</taxon>
        <taxon>Erwiniaceae</taxon>
        <taxon>Erwinia</taxon>
    </lineage>
</organism>
<name>A0A328TQ05_9GAMM</name>
<keyword evidence="3" id="KW-0815">Transposition</keyword>
<dbReference type="InterPro" id="IPR001207">
    <property type="entry name" value="Transposase_mutator"/>
</dbReference>
<dbReference type="Pfam" id="PF00872">
    <property type="entry name" value="Transposase_mut"/>
    <property type="match status" value="1"/>
</dbReference>